<name>A0A0E9VYM2_ANGAN</name>
<sequence>MTRKLRRTAERSRPHPGQTEETRACSVKLFANRRTDNGRPTDTEQGWRVQFYTTSKALIPVTA</sequence>
<dbReference type="EMBL" id="GBXM01025401">
    <property type="protein sequence ID" value="JAH83176.1"/>
    <property type="molecule type" value="Transcribed_RNA"/>
</dbReference>
<proteinExistence type="predicted"/>
<organism evidence="2">
    <name type="scientific">Anguilla anguilla</name>
    <name type="common">European freshwater eel</name>
    <name type="synonym">Muraena anguilla</name>
    <dbReference type="NCBI Taxonomy" id="7936"/>
    <lineage>
        <taxon>Eukaryota</taxon>
        <taxon>Metazoa</taxon>
        <taxon>Chordata</taxon>
        <taxon>Craniata</taxon>
        <taxon>Vertebrata</taxon>
        <taxon>Euteleostomi</taxon>
        <taxon>Actinopterygii</taxon>
        <taxon>Neopterygii</taxon>
        <taxon>Teleostei</taxon>
        <taxon>Anguilliformes</taxon>
        <taxon>Anguillidae</taxon>
        <taxon>Anguilla</taxon>
    </lineage>
</organism>
<accession>A0A0E9VYM2</accession>
<protein>
    <submittedName>
        <fullName evidence="2">Uncharacterized protein</fullName>
    </submittedName>
</protein>
<feature type="region of interest" description="Disordered" evidence="1">
    <location>
        <begin position="1"/>
        <end position="23"/>
    </location>
</feature>
<reference evidence="2" key="1">
    <citation type="submission" date="2014-11" db="EMBL/GenBank/DDBJ databases">
        <authorList>
            <person name="Amaro Gonzalez C."/>
        </authorList>
    </citation>
    <scope>NUCLEOTIDE SEQUENCE</scope>
</reference>
<evidence type="ECO:0000256" key="1">
    <source>
        <dbReference type="SAM" id="MobiDB-lite"/>
    </source>
</evidence>
<evidence type="ECO:0000313" key="2">
    <source>
        <dbReference type="EMBL" id="JAH83176.1"/>
    </source>
</evidence>
<feature type="compositionally biased region" description="Basic and acidic residues" evidence="1">
    <location>
        <begin position="7"/>
        <end position="23"/>
    </location>
</feature>
<dbReference type="AlphaFoldDB" id="A0A0E9VYM2"/>
<reference evidence="2" key="2">
    <citation type="journal article" date="2015" name="Fish Shellfish Immunol.">
        <title>Early steps in the European eel (Anguilla anguilla)-Vibrio vulnificus interaction in the gills: Role of the RtxA13 toxin.</title>
        <authorList>
            <person name="Callol A."/>
            <person name="Pajuelo D."/>
            <person name="Ebbesson L."/>
            <person name="Teles M."/>
            <person name="MacKenzie S."/>
            <person name="Amaro C."/>
        </authorList>
    </citation>
    <scope>NUCLEOTIDE SEQUENCE</scope>
</reference>